<sequence>MGRHGSSSLTISHFSHPHALHLTASVGPPCFACSLPASQPVAASPSPAINASSFLLHLSYATLPLVVLHPCHAGHGLSLLPRPPYSDGCFTCNACRRPGSGFAYHCSACVLDLHTLCAVAPEAVTNPAHRAHPLTLAFRPPYGDGEGYTCDVCGRGGGASEWLYRRHVRVRRASLVRRMYGHERAGLRRRGWSGGGGGCGAAAGSYVVNITTI</sequence>
<evidence type="ECO:0000313" key="3">
    <source>
        <dbReference type="EMBL" id="PKA66459.1"/>
    </source>
</evidence>
<organism evidence="3 4">
    <name type="scientific">Apostasia shenzhenica</name>
    <dbReference type="NCBI Taxonomy" id="1088818"/>
    <lineage>
        <taxon>Eukaryota</taxon>
        <taxon>Viridiplantae</taxon>
        <taxon>Streptophyta</taxon>
        <taxon>Embryophyta</taxon>
        <taxon>Tracheophyta</taxon>
        <taxon>Spermatophyta</taxon>
        <taxon>Magnoliopsida</taxon>
        <taxon>Liliopsida</taxon>
        <taxon>Asparagales</taxon>
        <taxon>Orchidaceae</taxon>
        <taxon>Apostasioideae</taxon>
        <taxon>Apostasia</taxon>
    </lineage>
</organism>
<dbReference type="PANTHER" id="PTHR46288">
    <property type="entry name" value="PHORBOL-ESTER/DAG-TYPE DOMAIN-CONTAINING PROTEIN"/>
    <property type="match status" value="1"/>
</dbReference>
<dbReference type="EMBL" id="KZ451886">
    <property type="protein sequence ID" value="PKA66459.1"/>
    <property type="molecule type" value="Genomic_DNA"/>
</dbReference>
<protein>
    <recommendedName>
        <fullName evidence="2">DC1 domain-containing protein</fullName>
    </recommendedName>
</protein>
<dbReference type="InterPro" id="IPR046349">
    <property type="entry name" value="C1-like_sf"/>
</dbReference>
<dbReference type="STRING" id="1088818.A0A2I0BF99"/>
<dbReference type="Pfam" id="PF03107">
    <property type="entry name" value="C1_2"/>
    <property type="match status" value="1"/>
</dbReference>
<evidence type="ECO:0000259" key="2">
    <source>
        <dbReference type="Pfam" id="PF03107"/>
    </source>
</evidence>
<dbReference type="Proteomes" id="UP000236161">
    <property type="component" value="Unassembled WGS sequence"/>
</dbReference>
<evidence type="ECO:0000256" key="1">
    <source>
        <dbReference type="ARBA" id="ARBA00022737"/>
    </source>
</evidence>
<keyword evidence="1" id="KW-0677">Repeat</keyword>
<dbReference type="PANTHER" id="PTHR46288:SF80">
    <property type="entry name" value="CYSTEINE_HISTIDINE-RICH C1 DOMAIN FAMILY PROTEIN"/>
    <property type="match status" value="1"/>
</dbReference>
<proteinExistence type="predicted"/>
<dbReference type="InterPro" id="IPR004146">
    <property type="entry name" value="DC1"/>
</dbReference>
<evidence type="ECO:0000313" key="4">
    <source>
        <dbReference type="Proteomes" id="UP000236161"/>
    </source>
</evidence>
<dbReference type="AlphaFoldDB" id="A0A2I0BF99"/>
<reference evidence="3 4" key="1">
    <citation type="journal article" date="2017" name="Nature">
        <title>The Apostasia genome and the evolution of orchids.</title>
        <authorList>
            <person name="Zhang G.Q."/>
            <person name="Liu K.W."/>
            <person name="Li Z."/>
            <person name="Lohaus R."/>
            <person name="Hsiao Y.Y."/>
            <person name="Niu S.C."/>
            <person name="Wang J.Y."/>
            <person name="Lin Y.C."/>
            <person name="Xu Q."/>
            <person name="Chen L.J."/>
            <person name="Yoshida K."/>
            <person name="Fujiwara S."/>
            <person name="Wang Z.W."/>
            <person name="Zhang Y.Q."/>
            <person name="Mitsuda N."/>
            <person name="Wang M."/>
            <person name="Liu G.H."/>
            <person name="Pecoraro L."/>
            <person name="Huang H.X."/>
            <person name="Xiao X.J."/>
            <person name="Lin M."/>
            <person name="Wu X.Y."/>
            <person name="Wu W.L."/>
            <person name="Chen Y.Y."/>
            <person name="Chang S.B."/>
            <person name="Sakamoto S."/>
            <person name="Ohme-Takagi M."/>
            <person name="Yagi M."/>
            <person name="Zeng S.J."/>
            <person name="Shen C.Y."/>
            <person name="Yeh C.M."/>
            <person name="Luo Y.B."/>
            <person name="Tsai W.C."/>
            <person name="Van de Peer Y."/>
            <person name="Liu Z.J."/>
        </authorList>
    </citation>
    <scope>NUCLEOTIDE SEQUENCE [LARGE SCALE GENOMIC DNA]</scope>
    <source>
        <strain evidence="4">cv. Shenzhen</strain>
        <tissue evidence="3">Stem</tissue>
    </source>
</reference>
<dbReference type="OrthoDB" id="609232at2759"/>
<dbReference type="SUPFAM" id="SSF57889">
    <property type="entry name" value="Cysteine-rich domain"/>
    <property type="match status" value="1"/>
</dbReference>
<feature type="domain" description="DC1" evidence="2">
    <location>
        <begin position="70"/>
        <end position="118"/>
    </location>
</feature>
<keyword evidence="4" id="KW-1185">Reference proteome</keyword>
<accession>A0A2I0BF99</accession>
<name>A0A2I0BF99_9ASPA</name>
<gene>
    <name evidence="3" type="ORF">AXF42_Ash007157</name>
</gene>